<proteinExistence type="inferred from homology"/>
<dbReference type="EMBL" id="AM406670">
    <property type="protein sequence ID" value="CAL93565.1"/>
    <property type="molecule type" value="Genomic_DNA"/>
</dbReference>
<dbReference type="KEGG" id="azo:azo0948"/>
<dbReference type="GO" id="GO:0004888">
    <property type="term" value="F:transmembrane signaling receptor activity"/>
    <property type="evidence" value="ECO:0007669"/>
    <property type="project" value="InterPro"/>
</dbReference>
<dbReference type="PROSITE" id="PS50885">
    <property type="entry name" value="HAMP"/>
    <property type="match status" value="1"/>
</dbReference>
<reference evidence="6 7" key="1">
    <citation type="journal article" date="2006" name="Nat. Biotechnol.">
        <title>Complete genome of the mutualistic, N2-fixing grass endophyte Azoarcus sp. strain BH72.</title>
        <authorList>
            <person name="Krause A."/>
            <person name="Ramakumar A."/>
            <person name="Bartels D."/>
            <person name="Battistoni F."/>
            <person name="Bekel T."/>
            <person name="Boch J."/>
            <person name="Boehm M."/>
            <person name="Friedrich F."/>
            <person name="Hurek T."/>
            <person name="Krause L."/>
            <person name="Linke B."/>
            <person name="McHardy A.C."/>
            <person name="Sarkar A."/>
            <person name="Schneiker S."/>
            <person name="Syed A.A."/>
            <person name="Thauer R."/>
            <person name="Vorhoelter F.-J."/>
            <person name="Weidner S."/>
            <person name="Puehler A."/>
            <person name="Reinhold-Hurek B."/>
            <person name="Kaiser O."/>
            <person name="Goesmann A."/>
        </authorList>
    </citation>
    <scope>NUCLEOTIDE SEQUENCE [LARGE SCALE GENOMIC DNA]</scope>
    <source>
        <strain evidence="6 7">BH72</strain>
    </source>
</reference>
<dbReference type="AlphaFoldDB" id="A1K410"/>
<feature type="domain" description="Methyl-accepting transducer" evidence="4">
    <location>
        <begin position="122"/>
        <end position="358"/>
    </location>
</feature>
<dbReference type="PANTHER" id="PTHR32089:SF112">
    <property type="entry name" value="LYSOZYME-LIKE PROTEIN-RELATED"/>
    <property type="match status" value="1"/>
</dbReference>
<dbReference type="PROSITE" id="PS50111">
    <property type="entry name" value="CHEMOTAXIS_TRANSDUC_2"/>
    <property type="match status" value="1"/>
</dbReference>
<dbReference type="SMART" id="SM00283">
    <property type="entry name" value="MA"/>
    <property type="match status" value="1"/>
</dbReference>
<dbReference type="PANTHER" id="PTHR32089">
    <property type="entry name" value="METHYL-ACCEPTING CHEMOTAXIS PROTEIN MCPB"/>
    <property type="match status" value="1"/>
</dbReference>
<dbReference type="InterPro" id="IPR003660">
    <property type="entry name" value="HAMP_dom"/>
</dbReference>
<dbReference type="Proteomes" id="UP000002588">
    <property type="component" value="Chromosome"/>
</dbReference>
<dbReference type="GO" id="GO:0016020">
    <property type="term" value="C:membrane"/>
    <property type="evidence" value="ECO:0007669"/>
    <property type="project" value="InterPro"/>
</dbReference>
<comment type="similarity">
    <text evidence="2">Belongs to the methyl-accepting chemotaxis (MCP) protein family.</text>
</comment>
<dbReference type="eggNOG" id="COG0840">
    <property type="taxonomic scope" value="Bacteria"/>
</dbReference>
<evidence type="ECO:0000313" key="7">
    <source>
        <dbReference type="Proteomes" id="UP000002588"/>
    </source>
</evidence>
<keyword evidence="7" id="KW-1185">Reference proteome</keyword>
<accession>A1K410</accession>
<keyword evidence="1 3" id="KW-0807">Transducer</keyword>
<organism evidence="6 7">
    <name type="scientific">Azoarcus sp. (strain BH72)</name>
    <dbReference type="NCBI Taxonomy" id="418699"/>
    <lineage>
        <taxon>Bacteria</taxon>
        <taxon>Pseudomonadati</taxon>
        <taxon>Pseudomonadota</taxon>
        <taxon>Betaproteobacteria</taxon>
        <taxon>Rhodocyclales</taxon>
        <taxon>Zoogloeaceae</taxon>
        <taxon>Azoarcus</taxon>
    </lineage>
</organism>
<dbReference type="Pfam" id="PF00015">
    <property type="entry name" value="MCPsignal"/>
    <property type="match status" value="1"/>
</dbReference>
<dbReference type="HOGENOM" id="CLU_000445_107_27_4"/>
<dbReference type="GO" id="GO:0006935">
    <property type="term" value="P:chemotaxis"/>
    <property type="evidence" value="ECO:0007669"/>
    <property type="project" value="InterPro"/>
</dbReference>
<dbReference type="STRING" id="62928.azo0948"/>
<evidence type="ECO:0000256" key="2">
    <source>
        <dbReference type="ARBA" id="ARBA00029447"/>
    </source>
</evidence>
<dbReference type="GO" id="GO:0007165">
    <property type="term" value="P:signal transduction"/>
    <property type="evidence" value="ECO:0007669"/>
    <property type="project" value="UniProtKB-KW"/>
</dbReference>
<dbReference type="PRINTS" id="PR00260">
    <property type="entry name" value="CHEMTRNSDUCR"/>
</dbReference>
<evidence type="ECO:0000259" key="4">
    <source>
        <dbReference type="PROSITE" id="PS50111"/>
    </source>
</evidence>
<evidence type="ECO:0000256" key="1">
    <source>
        <dbReference type="ARBA" id="ARBA00023224"/>
    </source>
</evidence>
<dbReference type="SUPFAM" id="SSF58104">
    <property type="entry name" value="Methyl-accepting chemotaxis protein (MCP) signaling domain"/>
    <property type="match status" value="1"/>
</dbReference>
<dbReference type="InterPro" id="IPR004089">
    <property type="entry name" value="MCPsignal_dom"/>
</dbReference>
<feature type="domain" description="HAMP" evidence="5">
    <location>
        <begin position="65"/>
        <end position="117"/>
    </location>
</feature>
<dbReference type="Gene3D" id="1.10.287.950">
    <property type="entry name" value="Methyl-accepting chemotaxis protein"/>
    <property type="match status" value="1"/>
</dbReference>
<evidence type="ECO:0000256" key="3">
    <source>
        <dbReference type="PROSITE-ProRule" id="PRU00284"/>
    </source>
</evidence>
<dbReference type="InterPro" id="IPR004090">
    <property type="entry name" value="Chemotax_Me-accpt_rcpt"/>
</dbReference>
<evidence type="ECO:0000259" key="5">
    <source>
        <dbReference type="PROSITE" id="PS50885"/>
    </source>
</evidence>
<gene>
    <name evidence="6" type="ordered locus">azo0948</name>
</gene>
<protein>
    <submittedName>
        <fullName evidence="6">Methyl-accepting chemotaxis protein</fullName>
    </submittedName>
</protein>
<name>A1K410_AZOSB</name>
<dbReference type="RefSeq" id="WP_011764682.1">
    <property type="nucleotide sequence ID" value="NC_008702.1"/>
</dbReference>
<evidence type="ECO:0000313" key="6">
    <source>
        <dbReference type="EMBL" id="CAL93565.1"/>
    </source>
</evidence>
<sequence>MTTMAMATAARARAVPWRPARGLLGLWGATVAATSVLFLAEGIALQAVGALGMLAALVAALRAGGRFERRLAELDAFAAACAGGHFTARLTTPADDALTPLAEHLNAAARCIAQVLAELDGAGAELRNVSRETLADVAAGEAGVRSQRDITVSSAATLEQLITSLAATRDAAADAAQAAEGAAREAARGEAEAGAVAAAMGAVAADVDAAADVATALAERSRRIEGIAATIGGIAARTNLLALNAAIEAARAGEAGRGFAVVADEVRQLADGSAAATAEIGSLIQEVLAEVDRLARVIGDTRRSAGDSCARAQAAASLLATIRDAAGQTQLRIREIAEASAEQSIAGERIAGDVEQVARLADDNALRIGESGELARYQDELVGRLEERLGAYRYE</sequence>